<evidence type="ECO:0000259" key="9">
    <source>
        <dbReference type="PROSITE" id="PS51096"/>
    </source>
</evidence>
<dbReference type="GO" id="GO:0016020">
    <property type="term" value="C:membrane"/>
    <property type="evidence" value="ECO:0007669"/>
    <property type="project" value="InterPro"/>
</dbReference>
<dbReference type="OrthoDB" id="6623712at2"/>
<evidence type="ECO:0000313" key="11">
    <source>
        <dbReference type="Proteomes" id="UP000013782"/>
    </source>
</evidence>
<proteinExistence type="predicted"/>
<dbReference type="SUPFAM" id="SSF53062">
    <property type="entry name" value="PTS system fructose IIA component-like"/>
    <property type="match status" value="1"/>
</dbReference>
<gene>
    <name evidence="10" type="ORF">UAU_03023</name>
</gene>
<dbReference type="CDD" id="cd00006">
    <property type="entry name" value="PTS_IIA_man"/>
    <property type="match status" value="1"/>
</dbReference>
<dbReference type="InterPro" id="IPR033887">
    <property type="entry name" value="PTS_IIA_man"/>
</dbReference>
<dbReference type="InterPro" id="IPR036662">
    <property type="entry name" value="PTS_EIIA_man-typ_sf"/>
</dbReference>
<keyword evidence="6" id="KW-0598">Phosphotransferase system</keyword>
<keyword evidence="4" id="KW-0762">Sugar transport</keyword>
<accession>R2SFM7</accession>
<reference evidence="10 11" key="1">
    <citation type="submission" date="2013-02" db="EMBL/GenBank/DDBJ databases">
        <title>The Genome Sequence of Enterococcus pallens BAA-351.</title>
        <authorList>
            <consortium name="The Broad Institute Genome Sequencing Platform"/>
            <consortium name="The Broad Institute Genome Sequencing Center for Infectious Disease"/>
            <person name="Earl A.M."/>
            <person name="Gilmore M.S."/>
            <person name="Lebreton F."/>
            <person name="Walker B."/>
            <person name="Young S.K."/>
            <person name="Zeng Q."/>
            <person name="Gargeya S."/>
            <person name="Fitzgerald M."/>
            <person name="Haas B."/>
            <person name="Abouelleil A."/>
            <person name="Alvarado L."/>
            <person name="Arachchi H.M."/>
            <person name="Berlin A.M."/>
            <person name="Chapman S.B."/>
            <person name="Dewar J."/>
            <person name="Goldberg J."/>
            <person name="Griggs A."/>
            <person name="Gujja S."/>
            <person name="Hansen M."/>
            <person name="Howarth C."/>
            <person name="Imamovic A."/>
            <person name="Larimer J."/>
            <person name="McCowan C."/>
            <person name="Murphy C."/>
            <person name="Neiman D."/>
            <person name="Pearson M."/>
            <person name="Priest M."/>
            <person name="Roberts A."/>
            <person name="Saif S."/>
            <person name="Shea T."/>
            <person name="Sisk P."/>
            <person name="Sykes S."/>
            <person name="Wortman J."/>
            <person name="Nusbaum C."/>
            <person name="Birren B."/>
        </authorList>
    </citation>
    <scope>NUCLEOTIDE SEQUENCE [LARGE SCALE GENOMIC DNA]</scope>
    <source>
        <strain evidence="10 11">ATCC BAA-351</strain>
    </source>
</reference>
<keyword evidence="11" id="KW-1185">Reference proteome</keyword>
<evidence type="ECO:0000256" key="3">
    <source>
        <dbReference type="ARBA" id="ARBA00022490"/>
    </source>
</evidence>
<dbReference type="Proteomes" id="UP000013782">
    <property type="component" value="Unassembled WGS sequence"/>
</dbReference>
<dbReference type="Pfam" id="PF03610">
    <property type="entry name" value="EIIA-man"/>
    <property type="match status" value="1"/>
</dbReference>
<evidence type="ECO:0000256" key="4">
    <source>
        <dbReference type="ARBA" id="ARBA00022597"/>
    </source>
</evidence>
<keyword evidence="2" id="KW-0813">Transport</keyword>
<dbReference type="eggNOG" id="COG2893">
    <property type="taxonomic scope" value="Bacteria"/>
</dbReference>
<evidence type="ECO:0000313" key="10">
    <source>
        <dbReference type="EMBL" id="EOH91721.1"/>
    </source>
</evidence>
<dbReference type="RefSeq" id="WP_010758005.1">
    <property type="nucleotide sequence ID" value="NZ_ASWD01000001.1"/>
</dbReference>
<feature type="domain" description="PTS EIIA type-4" evidence="9">
    <location>
        <begin position="1"/>
        <end position="134"/>
    </location>
</feature>
<dbReference type="HOGENOM" id="CLU_123235_1_1_9"/>
<dbReference type="GO" id="GO:0016301">
    <property type="term" value="F:kinase activity"/>
    <property type="evidence" value="ECO:0007669"/>
    <property type="project" value="UniProtKB-KW"/>
</dbReference>
<dbReference type="PANTHER" id="PTHR33799:SF1">
    <property type="entry name" value="PTS SYSTEM MANNOSE-SPECIFIC EIIAB COMPONENT-RELATED"/>
    <property type="match status" value="1"/>
</dbReference>
<dbReference type="GO" id="GO:0005737">
    <property type="term" value="C:cytoplasm"/>
    <property type="evidence" value="ECO:0007669"/>
    <property type="project" value="UniProtKB-SubCell"/>
</dbReference>
<evidence type="ECO:0000256" key="8">
    <source>
        <dbReference type="SAM" id="Coils"/>
    </source>
</evidence>
<evidence type="ECO:0000256" key="1">
    <source>
        <dbReference type="ARBA" id="ARBA00004496"/>
    </source>
</evidence>
<evidence type="ECO:0000256" key="6">
    <source>
        <dbReference type="ARBA" id="ARBA00022683"/>
    </source>
</evidence>
<dbReference type="PROSITE" id="PS51096">
    <property type="entry name" value="PTS_EIIA_TYPE_4"/>
    <property type="match status" value="1"/>
</dbReference>
<organism evidence="10 11">
    <name type="scientific">Enterococcus pallens ATCC BAA-351</name>
    <dbReference type="NCBI Taxonomy" id="1158607"/>
    <lineage>
        <taxon>Bacteria</taxon>
        <taxon>Bacillati</taxon>
        <taxon>Bacillota</taxon>
        <taxon>Bacilli</taxon>
        <taxon>Lactobacillales</taxon>
        <taxon>Enterococcaceae</taxon>
        <taxon>Enterococcus</taxon>
    </lineage>
</organism>
<dbReference type="Gene3D" id="3.40.50.510">
    <property type="entry name" value="Phosphotransferase system, mannose-type IIA component"/>
    <property type="match status" value="1"/>
</dbReference>
<keyword evidence="5" id="KW-0808">Transferase</keyword>
<name>R2SFM7_9ENTE</name>
<sequence>MKGILLIGHATISQGVLEALELFCGNLEQVEALSLELEQDIQEFSQKLKAAVDAADTGQGVVVFCDLAFGTPSNVAAQLLNTKEYKDRVQIITGMNLPMVLEYTQSRTAELDFSEVVQVGKEGIIDLNERINNK</sequence>
<evidence type="ECO:0000256" key="5">
    <source>
        <dbReference type="ARBA" id="ARBA00022679"/>
    </source>
</evidence>
<keyword evidence="7" id="KW-0418">Kinase</keyword>
<evidence type="ECO:0000256" key="7">
    <source>
        <dbReference type="ARBA" id="ARBA00022777"/>
    </source>
</evidence>
<protein>
    <recommendedName>
        <fullName evidence="9">PTS EIIA type-4 domain-containing protein</fullName>
    </recommendedName>
</protein>
<dbReference type="InterPro" id="IPR004701">
    <property type="entry name" value="PTS_EIIA_man-typ"/>
</dbReference>
<dbReference type="EMBL" id="AJAQ01000033">
    <property type="protein sequence ID" value="EOH91721.1"/>
    <property type="molecule type" value="Genomic_DNA"/>
</dbReference>
<dbReference type="STRING" id="160454.RV10_GL001448"/>
<keyword evidence="8" id="KW-0175">Coiled coil</keyword>
<dbReference type="InterPro" id="IPR051471">
    <property type="entry name" value="Bacterial_PTS_sugar_comp"/>
</dbReference>
<comment type="caution">
    <text evidence="10">The sequence shown here is derived from an EMBL/GenBank/DDBJ whole genome shotgun (WGS) entry which is preliminary data.</text>
</comment>
<dbReference type="PATRIC" id="fig|1158607.3.peg.3005"/>
<feature type="coiled-coil region" evidence="8">
    <location>
        <begin position="27"/>
        <end position="54"/>
    </location>
</feature>
<evidence type="ECO:0000256" key="2">
    <source>
        <dbReference type="ARBA" id="ARBA00022448"/>
    </source>
</evidence>
<keyword evidence="3" id="KW-0963">Cytoplasm</keyword>
<dbReference type="GO" id="GO:0009401">
    <property type="term" value="P:phosphoenolpyruvate-dependent sugar phosphotransferase system"/>
    <property type="evidence" value="ECO:0007669"/>
    <property type="project" value="UniProtKB-KW"/>
</dbReference>
<comment type="subcellular location">
    <subcellularLocation>
        <location evidence="1">Cytoplasm</location>
    </subcellularLocation>
</comment>
<dbReference type="AlphaFoldDB" id="R2SFM7"/>
<dbReference type="PANTHER" id="PTHR33799">
    <property type="entry name" value="PTS PERMEASE-RELATED-RELATED"/>
    <property type="match status" value="1"/>
</dbReference>